<protein>
    <submittedName>
        <fullName evidence="2">Phosphoribosyltransferase</fullName>
    </submittedName>
</protein>
<comment type="caution">
    <text evidence="2">The sequence shown here is derived from an EMBL/GenBank/DDBJ whole genome shotgun (WGS) entry which is preliminary data.</text>
</comment>
<dbReference type="Pfam" id="PF00156">
    <property type="entry name" value="Pribosyltran"/>
    <property type="match status" value="1"/>
</dbReference>
<dbReference type="CDD" id="cd06223">
    <property type="entry name" value="PRTases_typeI"/>
    <property type="match status" value="1"/>
</dbReference>
<dbReference type="OrthoDB" id="9810066at2"/>
<accession>A0A4Q0M409</accession>
<evidence type="ECO:0000313" key="3">
    <source>
        <dbReference type="Proteomes" id="UP000289708"/>
    </source>
</evidence>
<dbReference type="SUPFAM" id="SSF53271">
    <property type="entry name" value="PRTase-like"/>
    <property type="match status" value="1"/>
</dbReference>
<sequence>MRRPVGEFADRRDAGRRLADALTTIALERPLVLALPRGGVPVGFEVAEALDADLELLIVRKLGATGFEEFGLGAVVDGAEPQVVLNEGALAKVSPPAGYVDGEIRRQLREIERRRAVYRCDRAPISAAGRTVIVVDDGVATGGTARAALKGVRRTGPKRLVLAVPVGPKDVCGLLAADADEAVVLGAPPNFRAVGLHYRDFAQTTDEEVIRLVGLARQRGRRSIAATS</sequence>
<gene>
    <name evidence="2" type="ORF">EK403_21385</name>
</gene>
<dbReference type="GO" id="GO:0016757">
    <property type="term" value="F:glycosyltransferase activity"/>
    <property type="evidence" value="ECO:0007669"/>
    <property type="project" value="UniProtKB-KW"/>
</dbReference>
<proteinExistence type="predicted"/>
<name>A0A4Q0M409_9HYPH</name>
<feature type="domain" description="Phosphoribosyltransferase" evidence="1">
    <location>
        <begin position="20"/>
        <end position="166"/>
    </location>
</feature>
<dbReference type="Proteomes" id="UP000289708">
    <property type="component" value="Unassembled WGS sequence"/>
</dbReference>
<dbReference type="Gene3D" id="3.30.1310.20">
    <property type="entry name" value="PRTase-like"/>
    <property type="match status" value="1"/>
</dbReference>
<dbReference type="RefSeq" id="WP_128779485.1">
    <property type="nucleotide sequence ID" value="NZ_RYFI01000033.1"/>
</dbReference>
<dbReference type="AlphaFoldDB" id="A0A4Q0M409"/>
<evidence type="ECO:0000313" key="2">
    <source>
        <dbReference type="EMBL" id="RXF67429.1"/>
    </source>
</evidence>
<evidence type="ECO:0000259" key="1">
    <source>
        <dbReference type="Pfam" id="PF00156"/>
    </source>
</evidence>
<dbReference type="InterPro" id="IPR029057">
    <property type="entry name" value="PRTase-like"/>
</dbReference>
<keyword evidence="3" id="KW-1185">Reference proteome</keyword>
<dbReference type="InterPro" id="IPR000836">
    <property type="entry name" value="PRTase_dom"/>
</dbReference>
<dbReference type="EMBL" id="RYFI01000033">
    <property type="protein sequence ID" value="RXF67429.1"/>
    <property type="molecule type" value="Genomic_DNA"/>
</dbReference>
<organism evidence="2 3">
    <name type="scientific">Hansschlegelia zhihuaiae</name>
    <dbReference type="NCBI Taxonomy" id="405005"/>
    <lineage>
        <taxon>Bacteria</taxon>
        <taxon>Pseudomonadati</taxon>
        <taxon>Pseudomonadota</taxon>
        <taxon>Alphaproteobacteria</taxon>
        <taxon>Hyphomicrobiales</taxon>
        <taxon>Methylopilaceae</taxon>
        <taxon>Hansschlegelia</taxon>
    </lineage>
</organism>
<keyword evidence="2" id="KW-0808">Transferase</keyword>
<reference evidence="2 3" key="1">
    <citation type="submission" date="2018-12" db="EMBL/GenBank/DDBJ databases">
        <title>bacterium Hansschlegelia zhihuaiae S113.</title>
        <authorList>
            <person name="He J."/>
        </authorList>
    </citation>
    <scope>NUCLEOTIDE SEQUENCE [LARGE SCALE GENOMIC DNA]</scope>
    <source>
        <strain evidence="2 3">S 113</strain>
    </source>
</reference>
<dbReference type="Gene3D" id="3.40.50.2020">
    <property type="match status" value="1"/>
</dbReference>
<keyword evidence="2" id="KW-0328">Glycosyltransferase</keyword>